<evidence type="ECO:0000313" key="2">
    <source>
        <dbReference type="EMBL" id="GAH76038.1"/>
    </source>
</evidence>
<evidence type="ECO:0000259" key="1">
    <source>
        <dbReference type="Pfam" id="PF08241"/>
    </source>
</evidence>
<proteinExistence type="predicted"/>
<dbReference type="CDD" id="cd02440">
    <property type="entry name" value="AdoMet_MTases"/>
    <property type="match status" value="1"/>
</dbReference>
<dbReference type="SUPFAM" id="SSF53335">
    <property type="entry name" value="S-adenosyl-L-methionine-dependent methyltransferases"/>
    <property type="match status" value="1"/>
</dbReference>
<dbReference type="EMBL" id="BARU01027728">
    <property type="protein sequence ID" value="GAH76038.1"/>
    <property type="molecule type" value="Genomic_DNA"/>
</dbReference>
<protein>
    <recommendedName>
        <fullName evidence="1">Methyltransferase type 11 domain-containing protein</fullName>
    </recommendedName>
</protein>
<comment type="caution">
    <text evidence="2">The sequence shown here is derived from an EMBL/GenBank/DDBJ whole genome shotgun (WGS) entry which is preliminary data.</text>
</comment>
<gene>
    <name evidence="2" type="ORF">S03H2_44357</name>
</gene>
<reference evidence="2" key="1">
    <citation type="journal article" date="2014" name="Front. Microbiol.">
        <title>High frequency of phylogenetically diverse reductive dehalogenase-homologous genes in deep subseafloor sedimentary metagenomes.</title>
        <authorList>
            <person name="Kawai M."/>
            <person name="Futagami T."/>
            <person name="Toyoda A."/>
            <person name="Takaki Y."/>
            <person name="Nishi S."/>
            <person name="Hori S."/>
            <person name="Arai W."/>
            <person name="Tsubouchi T."/>
            <person name="Morono Y."/>
            <person name="Uchiyama I."/>
            <person name="Ito T."/>
            <person name="Fujiyama A."/>
            <person name="Inagaki F."/>
            <person name="Takami H."/>
        </authorList>
    </citation>
    <scope>NUCLEOTIDE SEQUENCE</scope>
    <source>
        <strain evidence="2">Expedition CK06-06</strain>
    </source>
</reference>
<dbReference type="InterPro" id="IPR029063">
    <property type="entry name" value="SAM-dependent_MTases_sf"/>
</dbReference>
<accession>X1K1T3</accession>
<sequence length="150" mass="17269">MHVLKYDRQLFLAQHGLKVYALDISEYALKLAMQLARSEDTILEAAVYDLSNPWLPAGYFDVILNFHFLERAAIPVYRQALTPGGLIFFDTYIRLDDREDTPIYYLEPGELLSSFEGYEVIHYAEENLPQSESHGERGIVQLVARKPEQS</sequence>
<feature type="domain" description="Methyltransferase type 11" evidence="1">
    <location>
        <begin position="11"/>
        <end position="88"/>
    </location>
</feature>
<dbReference type="InterPro" id="IPR013216">
    <property type="entry name" value="Methyltransf_11"/>
</dbReference>
<dbReference type="Gene3D" id="3.40.50.150">
    <property type="entry name" value="Vaccinia Virus protein VP39"/>
    <property type="match status" value="1"/>
</dbReference>
<dbReference type="Pfam" id="PF08241">
    <property type="entry name" value="Methyltransf_11"/>
    <property type="match status" value="1"/>
</dbReference>
<dbReference type="AlphaFoldDB" id="X1K1T3"/>
<dbReference type="GO" id="GO:0008757">
    <property type="term" value="F:S-adenosylmethionine-dependent methyltransferase activity"/>
    <property type="evidence" value="ECO:0007669"/>
    <property type="project" value="InterPro"/>
</dbReference>
<name>X1K1T3_9ZZZZ</name>
<organism evidence="2">
    <name type="scientific">marine sediment metagenome</name>
    <dbReference type="NCBI Taxonomy" id="412755"/>
    <lineage>
        <taxon>unclassified sequences</taxon>
        <taxon>metagenomes</taxon>
        <taxon>ecological metagenomes</taxon>
    </lineage>
</organism>